<name>A0ABQ3VCJ5_9CHLR</name>
<dbReference type="EMBL" id="BNJJ01000004">
    <property type="protein sequence ID" value="GHO83870.1"/>
    <property type="molecule type" value="Genomic_DNA"/>
</dbReference>
<comment type="caution">
    <text evidence="1">The sequence shown here is derived from an EMBL/GenBank/DDBJ whole genome shotgun (WGS) entry which is preliminary data.</text>
</comment>
<evidence type="ECO:0000313" key="2">
    <source>
        <dbReference type="Proteomes" id="UP000635565"/>
    </source>
</evidence>
<gene>
    <name evidence="1" type="ORF">KSZ_18760</name>
</gene>
<protein>
    <submittedName>
        <fullName evidence="1">Uncharacterized protein</fullName>
    </submittedName>
</protein>
<dbReference type="Proteomes" id="UP000635565">
    <property type="component" value="Unassembled WGS sequence"/>
</dbReference>
<keyword evidence="2" id="KW-1185">Reference proteome</keyword>
<sequence length="95" mass="10826">MDYWSIRSYAAFTFYCDREKQKSRGNKDVILALSPPFHSLENGFSAYQKNTLATEIASILPAFCVVFGDGDRTLWLTRLGARCGKRARSEKFFST</sequence>
<organism evidence="1 2">
    <name type="scientific">Dictyobacter formicarum</name>
    <dbReference type="NCBI Taxonomy" id="2778368"/>
    <lineage>
        <taxon>Bacteria</taxon>
        <taxon>Bacillati</taxon>
        <taxon>Chloroflexota</taxon>
        <taxon>Ktedonobacteria</taxon>
        <taxon>Ktedonobacterales</taxon>
        <taxon>Dictyobacteraceae</taxon>
        <taxon>Dictyobacter</taxon>
    </lineage>
</organism>
<reference evidence="1 2" key="1">
    <citation type="journal article" date="2021" name="Int. J. Syst. Evol. Microbiol.">
        <title>Reticulibacter mediterranei gen. nov., sp. nov., within the new family Reticulibacteraceae fam. nov., and Ktedonospora formicarum gen. nov., sp. nov., Ktedonobacter robiniae sp. nov., Dictyobacter formicarum sp. nov. and Dictyobacter arantiisoli sp. nov., belonging to the class Ktedonobacteria.</title>
        <authorList>
            <person name="Yabe S."/>
            <person name="Zheng Y."/>
            <person name="Wang C.M."/>
            <person name="Sakai Y."/>
            <person name="Abe K."/>
            <person name="Yokota A."/>
            <person name="Donadio S."/>
            <person name="Cavaletti L."/>
            <person name="Monciardini P."/>
        </authorList>
    </citation>
    <scope>NUCLEOTIDE SEQUENCE [LARGE SCALE GENOMIC DNA]</scope>
    <source>
        <strain evidence="1 2">SOSP1-9</strain>
    </source>
</reference>
<accession>A0ABQ3VCJ5</accession>
<proteinExistence type="predicted"/>
<evidence type="ECO:0000313" key="1">
    <source>
        <dbReference type="EMBL" id="GHO83870.1"/>
    </source>
</evidence>